<organism evidence="1 2">
    <name type="scientific">Vallitalea pronyensis</name>
    <dbReference type="NCBI Taxonomy" id="1348613"/>
    <lineage>
        <taxon>Bacteria</taxon>
        <taxon>Bacillati</taxon>
        <taxon>Bacillota</taxon>
        <taxon>Clostridia</taxon>
        <taxon>Lachnospirales</taxon>
        <taxon>Vallitaleaceae</taxon>
        <taxon>Vallitalea</taxon>
    </lineage>
</organism>
<dbReference type="InterPro" id="IPR039437">
    <property type="entry name" value="FrzH/put_lumazine-bd"/>
</dbReference>
<dbReference type="Pfam" id="PF12893">
    <property type="entry name" value="Lumazine_bd_2"/>
    <property type="match status" value="1"/>
</dbReference>
<proteinExistence type="predicted"/>
<dbReference type="KEGG" id="vpy:HZI73_18220"/>
<dbReference type="InterPro" id="IPR032710">
    <property type="entry name" value="NTF2-like_dom_sf"/>
</dbReference>
<dbReference type="AlphaFoldDB" id="A0A8J8MLT2"/>
<evidence type="ECO:0000313" key="2">
    <source>
        <dbReference type="Proteomes" id="UP000683246"/>
    </source>
</evidence>
<protein>
    <submittedName>
        <fullName evidence="1">Nuclear transport factor 2 family protein</fullName>
    </submittedName>
</protein>
<keyword evidence="2" id="KW-1185">Reference proteome</keyword>
<evidence type="ECO:0000313" key="1">
    <source>
        <dbReference type="EMBL" id="QUI24110.1"/>
    </source>
</evidence>
<dbReference type="Proteomes" id="UP000683246">
    <property type="component" value="Chromosome"/>
</dbReference>
<sequence length="121" mass="13732">MDEKLQIKSIIDLYIKGSRTGDSSLLKSLFAENAIMSGDLPDVKLEISSPNSFFETIDGKIADESYECEITEINVVEDIAWATLKENNLLGLNFINNFQFQRSENEWKIISKLFTSWVSST</sequence>
<dbReference type="EMBL" id="CP058649">
    <property type="protein sequence ID" value="QUI24110.1"/>
    <property type="molecule type" value="Genomic_DNA"/>
</dbReference>
<dbReference type="RefSeq" id="WP_212694802.1">
    <property type="nucleotide sequence ID" value="NZ_CP058649.1"/>
</dbReference>
<accession>A0A8J8MLT2</accession>
<dbReference type="Gene3D" id="3.10.450.50">
    <property type="match status" value="1"/>
</dbReference>
<reference evidence="1" key="1">
    <citation type="submission" date="2020-07" db="EMBL/GenBank/DDBJ databases">
        <title>Vallitalea pronyensis genome.</title>
        <authorList>
            <person name="Postec A."/>
        </authorList>
    </citation>
    <scope>NUCLEOTIDE SEQUENCE</scope>
    <source>
        <strain evidence="1">FatNI3</strain>
    </source>
</reference>
<name>A0A8J8MLT2_9FIRM</name>
<dbReference type="SUPFAM" id="SSF54427">
    <property type="entry name" value="NTF2-like"/>
    <property type="match status" value="1"/>
</dbReference>
<gene>
    <name evidence="1" type="ORF">HZI73_18220</name>
</gene>